<keyword evidence="4 7" id="KW-1133">Transmembrane helix</keyword>
<evidence type="ECO:0000313" key="10">
    <source>
        <dbReference type="EMBL" id="WEU40665.1"/>
    </source>
</evidence>
<name>A0AAF0D2W0_ODILC</name>
<keyword evidence="5 7" id="KW-0472">Membrane</keyword>
<reference evidence="10" key="1">
    <citation type="journal article" date="2017" name="Nature">
        <title>Asgard archaea illuminate the origin of eukaryotic cellular complexity.</title>
        <authorList>
            <person name="Zaremba-Niedzwiedzka K."/>
            <person name="Caceres E.F."/>
            <person name="Saw J.H."/>
            <person name="Backstrom D."/>
            <person name="Juzokaite L."/>
            <person name="Vancaester E."/>
            <person name="Seitz K.W."/>
            <person name="Anantharaman K."/>
            <person name="Starnawski P."/>
            <person name="Kjeldsen K.U."/>
            <person name="Scott M.B."/>
            <person name="Nunoura T."/>
            <person name="Banfield J.F."/>
            <person name="Schramm A."/>
            <person name="Baker B.J."/>
            <person name="Spang A."/>
            <person name="Ettema T.J.G."/>
        </authorList>
    </citation>
    <scope>NUCLEOTIDE SEQUENCE</scope>
    <source>
        <strain evidence="10">LCB_4</strain>
    </source>
</reference>
<dbReference type="EMBL" id="CP091871">
    <property type="protein sequence ID" value="WEU40665.1"/>
    <property type="molecule type" value="Genomic_DNA"/>
</dbReference>
<evidence type="ECO:0000256" key="1">
    <source>
        <dbReference type="ARBA" id="ARBA00004651"/>
    </source>
</evidence>
<dbReference type="Pfam" id="PF12704">
    <property type="entry name" value="MacB_PCD"/>
    <property type="match status" value="2"/>
</dbReference>
<feature type="transmembrane region" description="Helical" evidence="7">
    <location>
        <begin position="742"/>
        <end position="766"/>
    </location>
</feature>
<feature type="transmembrane region" description="Helical" evidence="7">
    <location>
        <begin position="491"/>
        <end position="514"/>
    </location>
</feature>
<feature type="domain" description="ABC3 transporter permease C-terminal" evidence="8">
    <location>
        <begin position="262"/>
        <end position="386"/>
    </location>
</feature>
<evidence type="ECO:0000256" key="3">
    <source>
        <dbReference type="ARBA" id="ARBA00022692"/>
    </source>
</evidence>
<keyword evidence="2" id="KW-1003">Cell membrane</keyword>
<evidence type="ECO:0000256" key="4">
    <source>
        <dbReference type="ARBA" id="ARBA00022989"/>
    </source>
</evidence>
<dbReference type="Pfam" id="PF02687">
    <property type="entry name" value="FtsX"/>
    <property type="match status" value="2"/>
</dbReference>
<dbReference type="InterPro" id="IPR050250">
    <property type="entry name" value="Macrolide_Exporter_MacB"/>
</dbReference>
<dbReference type="KEGG" id="oyw:OdinLCB4_001685"/>
<reference evidence="10" key="2">
    <citation type="journal article" date="2022" name="Nat. Microbiol.">
        <title>A closed Candidatus Odinarchaeum chromosome exposes Asgard archaeal viruses.</title>
        <authorList>
            <person name="Tamarit D."/>
            <person name="Caceres E.F."/>
            <person name="Krupovic M."/>
            <person name="Nijland R."/>
            <person name="Eme L."/>
            <person name="Robinson N.P."/>
            <person name="Ettema T.J.G."/>
        </authorList>
    </citation>
    <scope>NUCLEOTIDE SEQUENCE</scope>
    <source>
        <strain evidence="10">LCB_4</strain>
    </source>
</reference>
<feature type="transmembrane region" description="Helical" evidence="7">
    <location>
        <begin position="354"/>
        <end position="387"/>
    </location>
</feature>
<evidence type="ECO:0000256" key="5">
    <source>
        <dbReference type="ARBA" id="ARBA00023136"/>
    </source>
</evidence>
<dbReference type="GO" id="GO:0022857">
    <property type="term" value="F:transmembrane transporter activity"/>
    <property type="evidence" value="ECO:0007669"/>
    <property type="project" value="TreeGrafter"/>
</dbReference>
<protein>
    <submittedName>
        <fullName evidence="10">FtsX-like permease family protein</fullName>
    </submittedName>
</protein>
<feature type="transmembrane region" description="Helical" evidence="7">
    <location>
        <begin position="786"/>
        <end position="813"/>
    </location>
</feature>
<dbReference type="Proteomes" id="UP000186851">
    <property type="component" value="Chromosome"/>
</dbReference>
<dbReference type="AlphaFoldDB" id="A0AAF0D2W0"/>
<evidence type="ECO:0000256" key="2">
    <source>
        <dbReference type="ARBA" id="ARBA00022475"/>
    </source>
</evidence>
<comment type="similarity">
    <text evidence="6">Belongs to the ABC-4 integral membrane protein family.</text>
</comment>
<sequence length="874" mass="95555">MGLLKTSLRTIRKRKSRAALTIICITIGVAVFAGANVGADGVENAYITQLLSTFSDVDLTLSNSSNPLYSISYNSSLITQILNTPHVEAAAPRISTLQTFWFNGTGDNVLILLGIDVILDSEFGLVNPADLINQLQGNNCIINQVAAEMFNLTPGQIIGLYSPVIGVNETVQIIGVGVFQGKFSIEKSAPLIVFNIEFIQSLLHMESQATELVLKIDSYRNIDAVINNLRNLYGDKFTYYSQKLEALDKSSSNIMVLRGALNIFSILALIVTFVLIIVVMLMNISERKRDLGIMRAIGASTKQIFTYVIVETLIYGLIGSTTGTIAGILLSTYMLDFLGAAISTLTSLGELTIILNPLTLITCFSTGMLIVLLAGNIPAVAATKITILETIRPRMKGVAKVNVIKKTFILGVVLLISGSLTMYLLGGGMIITGNFTPILLSTTLITAGLILSFNSTLYYISKGVSTFFKLFLKESKSIIERNVARNRTRTTFTFTMVAIGIVFVIFFSSLAVTFTATFSTVIRVFTGSDIKMQVSPSINYNFTSELRTLPGVQNASPSYESLCTINGQDFKIALIFTDPESFLTVYPRINTASGPTIEEALNTLKSTNRTIILAKKAADLLNLTVGDNIALNVKNVNGSTTTMVFKIVALVEQFYGYPQYMFNIRAFGDIYGAYISISQLQEIVGTSNVETFFIKTRAGVDQIQVKKDLENVLSRRFESVTLISAKEWENQISSIVESFSNVVYFFVGFAFIVATIGIGIIMIVAVSERRREIGILKAIGMSRNQVLKLVLGESVIITVIGLIVGIGGGLYLWFLFLNRVSSTVSNLFFELPFIIPVEVIVYMSVVGLIMALTAAAYPAYRAMELEIVDALRRD</sequence>
<proteinExistence type="inferred from homology"/>
<feature type="domain" description="ABC3 transporter permease C-terminal" evidence="8">
    <location>
        <begin position="745"/>
        <end position="866"/>
    </location>
</feature>
<comment type="subcellular location">
    <subcellularLocation>
        <location evidence="1">Cell membrane</location>
        <topology evidence="1">Multi-pass membrane protein</topology>
    </subcellularLocation>
</comment>
<feature type="domain" description="MacB-like periplasmic core" evidence="9">
    <location>
        <begin position="19"/>
        <end position="231"/>
    </location>
</feature>
<dbReference type="InterPro" id="IPR025857">
    <property type="entry name" value="MacB_PCD"/>
</dbReference>
<keyword evidence="3 7" id="KW-0812">Transmembrane</keyword>
<organism evidence="10 11">
    <name type="scientific">Odinarchaeota yellowstonii (strain LCB_4)</name>
    <dbReference type="NCBI Taxonomy" id="1841599"/>
    <lineage>
        <taxon>Archaea</taxon>
        <taxon>Promethearchaeati</taxon>
        <taxon>Candidatus Odinarchaeota</taxon>
        <taxon>Candidatus Odinarchaeia</taxon>
        <taxon>Candidatus Odinarchaeales</taxon>
        <taxon>Candidatus Odinarchaeaceae</taxon>
        <taxon>Candidatus Odinarchaeum</taxon>
    </lineage>
</organism>
<dbReference type="PANTHER" id="PTHR30572:SF4">
    <property type="entry name" value="ABC TRANSPORTER PERMEASE YTRF"/>
    <property type="match status" value="1"/>
</dbReference>
<evidence type="ECO:0000256" key="6">
    <source>
        <dbReference type="ARBA" id="ARBA00038076"/>
    </source>
</evidence>
<dbReference type="InterPro" id="IPR003838">
    <property type="entry name" value="ABC3_permease_C"/>
</dbReference>
<feature type="transmembrane region" description="Helical" evidence="7">
    <location>
        <begin position="259"/>
        <end position="284"/>
    </location>
</feature>
<evidence type="ECO:0000256" key="7">
    <source>
        <dbReference type="SAM" id="Phobius"/>
    </source>
</evidence>
<evidence type="ECO:0000259" key="8">
    <source>
        <dbReference type="Pfam" id="PF02687"/>
    </source>
</evidence>
<dbReference type="PANTHER" id="PTHR30572">
    <property type="entry name" value="MEMBRANE COMPONENT OF TRANSPORTER-RELATED"/>
    <property type="match status" value="1"/>
</dbReference>
<evidence type="ECO:0000313" key="11">
    <source>
        <dbReference type="Proteomes" id="UP000186851"/>
    </source>
</evidence>
<feature type="transmembrane region" description="Helical" evidence="7">
    <location>
        <begin position="833"/>
        <end position="857"/>
    </location>
</feature>
<dbReference type="GO" id="GO:0005886">
    <property type="term" value="C:plasma membrane"/>
    <property type="evidence" value="ECO:0007669"/>
    <property type="project" value="UniProtKB-SubCell"/>
</dbReference>
<accession>A0AAF0D2W0</accession>
<evidence type="ECO:0000259" key="9">
    <source>
        <dbReference type="Pfam" id="PF12704"/>
    </source>
</evidence>
<feature type="domain" description="MacB-like periplasmic core" evidence="9">
    <location>
        <begin position="493"/>
        <end position="711"/>
    </location>
</feature>
<gene>
    <name evidence="10" type="ORF">OdinLCB4_001685</name>
</gene>
<feature type="transmembrane region" description="Helical" evidence="7">
    <location>
        <begin position="408"/>
        <end position="432"/>
    </location>
</feature>
<feature type="transmembrane region" description="Helical" evidence="7">
    <location>
        <begin position="438"/>
        <end position="460"/>
    </location>
</feature>
<feature type="transmembrane region" description="Helical" evidence="7">
    <location>
        <begin position="304"/>
        <end position="334"/>
    </location>
</feature>